<dbReference type="EMBL" id="KZ084130">
    <property type="protein sequence ID" value="OSC99217.1"/>
    <property type="molecule type" value="Genomic_DNA"/>
</dbReference>
<reference evidence="1 2" key="1">
    <citation type="journal article" date="2015" name="Biotechnol. Biofuels">
        <title>Enhanced degradation of softwood versus hardwood by the white-rot fungus Pycnoporus coccineus.</title>
        <authorList>
            <person name="Couturier M."/>
            <person name="Navarro D."/>
            <person name="Chevret D."/>
            <person name="Henrissat B."/>
            <person name="Piumi F."/>
            <person name="Ruiz-Duenas F.J."/>
            <person name="Martinez A.T."/>
            <person name="Grigoriev I.V."/>
            <person name="Riley R."/>
            <person name="Lipzen A."/>
            <person name="Berrin J.G."/>
            <person name="Master E.R."/>
            <person name="Rosso M.N."/>
        </authorList>
    </citation>
    <scope>NUCLEOTIDE SEQUENCE [LARGE SCALE GENOMIC DNA]</scope>
    <source>
        <strain evidence="1 2">BRFM310</strain>
    </source>
</reference>
<evidence type="ECO:0000313" key="1">
    <source>
        <dbReference type="EMBL" id="OSC99217.1"/>
    </source>
</evidence>
<proteinExistence type="predicted"/>
<protein>
    <submittedName>
        <fullName evidence="1">Uncharacterized protein</fullName>
    </submittedName>
</protein>
<organism evidence="1 2">
    <name type="scientific">Trametes coccinea (strain BRFM310)</name>
    <name type="common">Pycnoporus coccineus</name>
    <dbReference type="NCBI Taxonomy" id="1353009"/>
    <lineage>
        <taxon>Eukaryota</taxon>
        <taxon>Fungi</taxon>
        <taxon>Dikarya</taxon>
        <taxon>Basidiomycota</taxon>
        <taxon>Agaricomycotina</taxon>
        <taxon>Agaricomycetes</taxon>
        <taxon>Polyporales</taxon>
        <taxon>Polyporaceae</taxon>
        <taxon>Trametes</taxon>
    </lineage>
</organism>
<keyword evidence="2" id="KW-1185">Reference proteome</keyword>
<gene>
    <name evidence="1" type="ORF">PYCCODRAFT_877497</name>
</gene>
<dbReference type="AlphaFoldDB" id="A0A1Y2IDQ0"/>
<evidence type="ECO:0000313" key="2">
    <source>
        <dbReference type="Proteomes" id="UP000193067"/>
    </source>
</evidence>
<accession>A0A1Y2IDQ0</accession>
<name>A0A1Y2IDQ0_TRAC3</name>
<sequence length="301" mass="32900">MASFRDAHSGIVHYPVLDVRGPFSFGRTEHLEHNEKKVFYTPEQSSPYRPAPFRYSHIPHHVMTRPAEFLGAAPKSPSSFRFTSPRRVSQRPIDSSPAPPCGRVIYRPVVRPIGRASVIQLSSSSARSQLHFFSLIPSSSTFPLIFTNTTNPIPRVSSHTILDPSRSPASNVPSVIVLFHVFSPFLLSSQLLVKPSSLCPAVHPSPCHYLHDPLLSSSDRPDLGVACPLVSPSQPHAPSIATAFPQRLHLARGLRLLVTSSHPCVLPPAIPNLSPPFPLRARCSASRPSSQPRPLRVSACG</sequence>
<dbReference type="Proteomes" id="UP000193067">
    <property type="component" value="Unassembled WGS sequence"/>
</dbReference>